<dbReference type="InterPro" id="IPR001611">
    <property type="entry name" value="Leu-rich_rpt"/>
</dbReference>
<feature type="compositionally biased region" description="Polar residues" evidence="3">
    <location>
        <begin position="935"/>
        <end position="954"/>
    </location>
</feature>
<keyword evidence="2" id="KW-0677">Repeat</keyword>
<keyword evidence="1" id="KW-0433">Leucine-rich repeat</keyword>
<dbReference type="SMART" id="SM00369">
    <property type="entry name" value="LRR_TYP"/>
    <property type="match status" value="12"/>
</dbReference>
<dbReference type="Pfam" id="PF13855">
    <property type="entry name" value="LRR_8"/>
    <property type="match status" value="3"/>
</dbReference>
<comment type="caution">
    <text evidence="6">The sequence shown here is derived from an EMBL/GenBank/DDBJ whole genome shotgun (WGS) entry which is preliminary data.</text>
</comment>
<dbReference type="Gene3D" id="3.80.10.10">
    <property type="entry name" value="Ribonuclease Inhibitor"/>
    <property type="match status" value="2"/>
</dbReference>
<feature type="signal peptide" evidence="5">
    <location>
        <begin position="1"/>
        <end position="25"/>
    </location>
</feature>
<dbReference type="Pfam" id="PF12799">
    <property type="entry name" value="LRR_4"/>
    <property type="match status" value="1"/>
</dbReference>
<dbReference type="SMART" id="SM00365">
    <property type="entry name" value="LRR_SD22"/>
    <property type="match status" value="5"/>
</dbReference>
<feature type="region of interest" description="Disordered" evidence="3">
    <location>
        <begin position="909"/>
        <end position="954"/>
    </location>
</feature>
<keyword evidence="7" id="KW-1185">Reference proteome</keyword>
<evidence type="ECO:0000313" key="6">
    <source>
        <dbReference type="EMBL" id="KHN82692.1"/>
    </source>
</evidence>
<accession>A0A0B2VML7</accession>
<evidence type="ECO:0000256" key="4">
    <source>
        <dbReference type="SAM" id="Phobius"/>
    </source>
</evidence>
<dbReference type="InterPro" id="IPR032675">
    <property type="entry name" value="LRR_dom_sf"/>
</dbReference>
<dbReference type="AlphaFoldDB" id="A0A0B2VML7"/>
<dbReference type="OrthoDB" id="1055097at2759"/>
<dbReference type="InterPro" id="IPR003591">
    <property type="entry name" value="Leu-rich_rpt_typical-subtyp"/>
</dbReference>
<dbReference type="PANTHER" id="PTHR24366:SF170">
    <property type="entry name" value="RE50361P"/>
    <property type="match status" value="1"/>
</dbReference>
<dbReference type="PANTHER" id="PTHR24366">
    <property type="entry name" value="IG(IMMUNOGLOBULIN) AND LRR(LEUCINE RICH REPEAT) DOMAINS"/>
    <property type="match status" value="1"/>
</dbReference>
<sequence>MDTTLLRVATVVHYLLLLVSQAVLSTCPQGIVGKCICNDYPIGIYVKCKYADANIEDIIRSVAKLRIQRLTVTDASWPKLGRLPRASIRSLHLISCGITSIEQNAFAELAEELEELVLSNNSLTGIPLLGSLPRLLSLNLNNNLLTDIPEGSLEGAGNLRHLRAERNKICALSRNALNESKGTLELLDLSDNCLSRIPAQNLRNCIRLMYVDLSDNKITEIANFEVMNLPMLKELRVNNNQLTSISSMAFMNVPQLQYLYLKNNMLESIESSRLFQVFKQLEVLDLSHNRLTKIPSSKELSNIRQIRLDSNRITRIETLAFSSNSRLQLINLQNNRISTISRNSFDALEQLSILLLANNSIKTLDRGMLDGMKSLKQINLRNNSLNELSNATFASVPLLTTLDLGHNALRKIEKNVFAPLKKLFWLDLSSNHLSSFEKGTFNHRIANILLDGNPLHCDEKMDWLVEYLVLNQVRTFLPYQREVVCTTPKKYAGVRLKDLMIKKANETIQAVNAHLQPNTVGHGLLNNLLPTGMGSLFQGIQPPPRANPLAGVPVVGAITESIPSLRNLPGLNFIPKVEGERAQEVHRLNDAIEQLSAPLIRLSTGGQPLPSDIEQIIKSIPNLVVNVPGVGNVDITKLPPPVIAHVLRGGQIPGIPKETMDKIVREFMQRMHAAAEAANNGHPLPDESRYLPPLEKLPQELVTGFISGQTLPYLNNEQMAAITEYYTARLPLAIANNLNGSGANAPSSGGLPTSFGIPPQLIEMLKLLPQGYDISKIPKEVMESVGRGEIPNFNLLPPDLQQHFVANSQRLFSSFSNKPNITVDDILKSLPKFERPERPTFSPYDLNEINSELTHTEADAEKQIRMQYYTAILLGLIGATSLAVLSLLCVYMRRKRLATREAAVDEDSLMNPWQLPPPRASSSPKETIIHPPFINENSTPSRRNVSRLSQQQHI</sequence>
<dbReference type="SMART" id="SM00364">
    <property type="entry name" value="LRR_BAC"/>
    <property type="match status" value="6"/>
</dbReference>
<evidence type="ECO:0000313" key="7">
    <source>
        <dbReference type="Proteomes" id="UP000031036"/>
    </source>
</evidence>
<dbReference type="SUPFAM" id="SSF52058">
    <property type="entry name" value="L domain-like"/>
    <property type="match status" value="2"/>
</dbReference>
<evidence type="ECO:0000256" key="3">
    <source>
        <dbReference type="SAM" id="MobiDB-lite"/>
    </source>
</evidence>
<keyword evidence="4" id="KW-0812">Transmembrane</keyword>
<keyword evidence="4" id="KW-0472">Membrane</keyword>
<keyword evidence="4" id="KW-1133">Transmembrane helix</keyword>
<dbReference type="OMA" id="MAFMNVP"/>
<keyword evidence="5" id="KW-0732">Signal</keyword>
<organism evidence="6 7">
    <name type="scientific">Toxocara canis</name>
    <name type="common">Canine roundworm</name>
    <dbReference type="NCBI Taxonomy" id="6265"/>
    <lineage>
        <taxon>Eukaryota</taxon>
        <taxon>Metazoa</taxon>
        <taxon>Ecdysozoa</taxon>
        <taxon>Nematoda</taxon>
        <taxon>Chromadorea</taxon>
        <taxon>Rhabditida</taxon>
        <taxon>Spirurina</taxon>
        <taxon>Ascaridomorpha</taxon>
        <taxon>Ascaridoidea</taxon>
        <taxon>Toxocaridae</taxon>
        <taxon>Toxocara</taxon>
    </lineage>
</organism>
<evidence type="ECO:0000256" key="1">
    <source>
        <dbReference type="ARBA" id="ARBA00022614"/>
    </source>
</evidence>
<evidence type="ECO:0000256" key="5">
    <source>
        <dbReference type="SAM" id="SignalP"/>
    </source>
</evidence>
<reference evidence="6 7" key="1">
    <citation type="submission" date="2014-11" db="EMBL/GenBank/DDBJ databases">
        <title>Genetic blueprint of the zoonotic pathogen Toxocara canis.</title>
        <authorList>
            <person name="Zhu X.-Q."/>
            <person name="Korhonen P.K."/>
            <person name="Cai H."/>
            <person name="Young N.D."/>
            <person name="Nejsum P."/>
            <person name="von Samson-Himmelstjerna G."/>
            <person name="Boag P.R."/>
            <person name="Tan P."/>
            <person name="Li Q."/>
            <person name="Min J."/>
            <person name="Yang Y."/>
            <person name="Wang X."/>
            <person name="Fang X."/>
            <person name="Hall R.S."/>
            <person name="Hofmann A."/>
            <person name="Sternberg P.W."/>
            <person name="Jex A.R."/>
            <person name="Gasser R.B."/>
        </authorList>
    </citation>
    <scope>NUCLEOTIDE SEQUENCE [LARGE SCALE GENOMIC DNA]</scope>
    <source>
        <strain evidence="6">PN_DK_2014</strain>
    </source>
</reference>
<dbReference type="STRING" id="6265.A0A0B2VML7"/>
<dbReference type="EMBL" id="JPKZ01001313">
    <property type="protein sequence ID" value="KHN82692.1"/>
    <property type="molecule type" value="Genomic_DNA"/>
</dbReference>
<dbReference type="PROSITE" id="PS51450">
    <property type="entry name" value="LRR"/>
    <property type="match status" value="9"/>
</dbReference>
<dbReference type="FunFam" id="3.80.10.10:FF:001360">
    <property type="entry name" value="Uncharacterized protein"/>
    <property type="match status" value="1"/>
</dbReference>
<protein>
    <submittedName>
        <fullName evidence="6">Leucine-rich repeat-containing protein 15</fullName>
    </submittedName>
</protein>
<gene>
    <name evidence="6" type="primary">Lrrc15</name>
    <name evidence="6" type="ORF">Tcan_16537</name>
</gene>
<feature type="chain" id="PRO_5002078425" evidence="5">
    <location>
        <begin position="26"/>
        <end position="954"/>
    </location>
</feature>
<feature type="transmembrane region" description="Helical" evidence="4">
    <location>
        <begin position="868"/>
        <end position="891"/>
    </location>
</feature>
<proteinExistence type="predicted"/>
<dbReference type="InterPro" id="IPR025875">
    <property type="entry name" value="Leu-rich_rpt_4"/>
</dbReference>
<dbReference type="Proteomes" id="UP000031036">
    <property type="component" value="Unassembled WGS sequence"/>
</dbReference>
<evidence type="ECO:0000256" key="2">
    <source>
        <dbReference type="ARBA" id="ARBA00022737"/>
    </source>
</evidence>
<name>A0A0B2VML7_TOXCA</name>